<dbReference type="AlphaFoldDB" id="A0A0G1K4F0"/>
<comment type="caution">
    <text evidence="2">The sequence shown here is derived from an EMBL/GenBank/DDBJ whole genome shotgun (WGS) entry which is preliminary data.</text>
</comment>
<proteinExistence type="predicted"/>
<dbReference type="EMBL" id="LCIH01000015">
    <property type="protein sequence ID" value="KKT51142.1"/>
    <property type="molecule type" value="Genomic_DNA"/>
</dbReference>
<keyword evidence="1" id="KW-1133">Transmembrane helix</keyword>
<reference evidence="2 3" key="1">
    <citation type="journal article" date="2015" name="Nature">
        <title>rRNA introns, odd ribosomes, and small enigmatic genomes across a large radiation of phyla.</title>
        <authorList>
            <person name="Brown C.T."/>
            <person name="Hug L.A."/>
            <person name="Thomas B.C."/>
            <person name="Sharon I."/>
            <person name="Castelle C.J."/>
            <person name="Singh A."/>
            <person name="Wilkins M.J."/>
            <person name="Williams K.H."/>
            <person name="Banfield J.F."/>
        </authorList>
    </citation>
    <scope>NUCLEOTIDE SEQUENCE [LARGE SCALE GENOMIC DNA]</scope>
</reference>
<feature type="transmembrane region" description="Helical" evidence="1">
    <location>
        <begin position="18"/>
        <end position="40"/>
    </location>
</feature>
<accession>A0A0G1K4F0</accession>
<evidence type="ECO:0000313" key="2">
    <source>
        <dbReference type="EMBL" id="KKT51142.1"/>
    </source>
</evidence>
<dbReference type="Proteomes" id="UP000034006">
    <property type="component" value="Unassembled WGS sequence"/>
</dbReference>
<protein>
    <submittedName>
        <fullName evidence="2">Uncharacterized protein</fullName>
    </submittedName>
</protein>
<name>A0A0G1K4F0_9BACT</name>
<organism evidence="2 3">
    <name type="scientific">Candidatus Collierbacteria bacterium GW2011_GWB2_44_22</name>
    <dbReference type="NCBI Taxonomy" id="1618387"/>
    <lineage>
        <taxon>Bacteria</taxon>
        <taxon>Candidatus Collieribacteriota</taxon>
    </lineage>
</organism>
<keyword evidence="1" id="KW-0812">Transmembrane</keyword>
<dbReference type="STRING" id="1618387.UW44_C0015G0013"/>
<sequence>MEDQVTAPFESAPARSRLIIFGFVTFFSGILVGLIVSVYLPLSFLSKITQPTVFVPPIDDQGNNFLPPEGQTMGIQINTCCSCPRLVSTTLIGQDGWVLYEKGKNYASLLPEECKMADCAPCPPPESDSFVCPSTEWVDCEPGPGTVKLECTDDFLFWAQENCSDFKGAAL</sequence>
<keyword evidence="1" id="KW-0472">Membrane</keyword>
<evidence type="ECO:0000256" key="1">
    <source>
        <dbReference type="SAM" id="Phobius"/>
    </source>
</evidence>
<gene>
    <name evidence="2" type="ORF">UW44_C0015G0013</name>
</gene>
<evidence type="ECO:0000313" key="3">
    <source>
        <dbReference type="Proteomes" id="UP000034006"/>
    </source>
</evidence>